<sequence length="182" mass="20675">MHVVVEQVRAVPDVHVSRPNRRYPVTYNNEEGNSHVNFQPHEIPEGATLYEVPIPTRLDMNRRTACLDQVNAAVHRNDRDRPIRQSLNDPGPFRGIVPADRRTGQVYPLAGVNYHPTGNLKGFNRASLEPMNREGRQFMNRYNDDAADPHRVSTWPPRDEDGEDLSAYERRAAIPSGSKAET</sequence>
<proteinExistence type="predicted"/>
<feature type="compositionally biased region" description="Basic and acidic residues" evidence="1">
    <location>
        <begin position="142"/>
        <end position="151"/>
    </location>
</feature>
<comment type="caution">
    <text evidence="2">The sequence shown here is derived from an EMBL/GenBank/DDBJ whole genome shotgun (WGS) entry which is preliminary data.</text>
</comment>
<name>A0AA38S2B8_9PEZI</name>
<feature type="region of interest" description="Disordered" evidence="1">
    <location>
        <begin position="142"/>
        <end position="182"/>
    </location>
</feature>
<reference evidence="2" key="1">
    <citation type="submission" date="2022-07" db="EMBL/GenBank/DDBJ databases">
        <title>Fungi with potential for degradation of polypropylene.</title>
        <authorList>
            <person name="Gostincar C."/>
        </authorList>
    </citation>
    <scope>NUCLEOTIDE SEQUENCE</scope>
    <source>
        <strain evidence="2">EXF-13308</strain>
    </source>
</reference>
<accession>A0AA38S2B8</accession>
<protein>
    <submittedName>
        <fullName evidence="2">Uncharacterized protein</fullName>
    </submittedName>
</protein>
<evidence type="ECO:0000256" key="1">
    <source>
        <dbReference type="SAM" id="MobiDB-lite"/>
    </source>
</evidence>
<keyword evidence="3" id="KW-1185">Reference proteome</keyword>
<dbReference type="EMBL" id="JANBVO010000001">
    <property type="protein sequence ID" value="KAJ9157552.1"/>
    <property type="molecule type" value="Genomic_DNA"/>
</dbReference>
<dbReference type="AlphaFoldDB" id="A0AA38S2B8"/>
<evidence type="ECO:0000313" key="3">
    <source>
        <dbReference type="Proteomes" id="UP001174694"/>
    </source>
</evidence>
<evidence type="ECO:0000313" key="2">
    <source>
        <dbReference type="EMBL" id="KAJ9157552.1"/>
    </source>
</evidence>
<organism evidence="2 3">
    <name type="scientific">Pleurostoma richardsiae</name>
    <dbReference type="NCBI Taxonomy" id="41990"/>
    <lineage>
        <taxon>Eukaryota</taxon>
        <taxon>Fungi</taxon>
        <taxon>Dikarya</taxon>
        <taxon>Ascomycota</taxon>
        <taxon>Pezizomycotina</taxon>
        <taxon>Sordariomycetes</taxon>
        <taxon>Sordariomycetidae</taxon>
        <taxon>Calosphaeriales</taxon>
        <taxon>Pleurostomataceae</taxon>
        <taxon>Pleurostoma</taxon>
    </lineage>
</organism>
<gene>
    <name evidence="2" type="ORF">NKR23_g189</name>
</gene>
<dbReference type="Proteomes" id="UP001174694">
    <property type="component" value="Unassembled WGS sequence"/>
</dbReference>